<gene>
    <name evidence="2" type="ORF">EB796_011445</name>
</gene>
<keyword evidence="3" id="KW-1185">Reference proteome</keyword>
<reference evidence="2" key="1">
    <citation type="submission" date="2020-06" db="EMBL/GenBank/DDBJ databases">
        <title>Draft genome of Bugula neritina, a colonial animal packing powerful symbionts and potential medicines.</title>
        <authorList>
            <person name="Rayko M."/>
        </authorList>
    </citation>
    <scope>NUCLEOTIDE SEQUENCE [LARGE SCALE GENOMIC DNA]</scope>
    <source>
        <strain evidence="2">Kwan_BN1</strain>
    </source>
</reference>
<feature type="compositionally biased region" description="Low complexity" evidence="1">
    <location>
        <begin position="10"/>
        <end position="20"/>
    </location>
</feature>
<evidence type="ECO:0000313" key="3">
    <source>
        <dbReference type="Proteomes" id="UP000593567"/>
    </source>
</evidence>
<evidence type="ECO:0000256" key="1">
    <source>
        <dbReference type="SAM" id="MobiDB-lite"/>
    </source>
</evidence>
<evidence type="ECO:0000313" key="2">
    <source>
        <dbReference type="EMBL" id="KAF6030251.1"/>
    </source>
</evidence>
<name>A0A7J7JX43_BUGNE</name>
<proteinExistence type="predicted"/>
<comment type="caution">
    <text evidence="2">The sequence shown here is derived from an EMBL/GenBank/DDBJ whole genome shotgun (WGS) entry which is preliminary data.</text>
</comment>
<feature type="compositionally biased region" description="Polar residues" evidence="1">
    <location>
        <begin position="69"/>
        <end position="78"/>
    </location>
</feature>
<organism evidence="2 3">
    <name type="scientific">Bugula neritina</name>
    <name type="common">Brown bryozoan</name>
    <name type="synonym">Sertularia neritina</name>
    <dbReference type="NCBI Taxonomy" id="10212"/>
    <lineage>
        <taxon>Eukaryota</taxon>
        <taxon>Metazoa</taxon>
        <taxon>Spiralia</taxon>
        <taxon>Lophotrochozoa</taxon>
        <taxon>Bryozoa</taxon>
        <taxon>Gymnolaemata</taxon>
        <taxon>Cheilostomatida</taxon>
        <taxon>Flustrina</taxon>
        <taxon>Buguloidea</taxon>
        <taxon>Bugulidae</taxon>
        <taxon>Bugula</taxon>
    </lineage>
</organism>
<feature type="compositionally biased region" description="Basic and acidic residues" evidence="1">
    <location>
        <begin position="86"/>
        <end position="98"/>
    </location>
</feature>
<protein>
    <submittedName>
        <fullName evidence="2">Uncharacterized protein</fullName>
    </submittedName>
</protein>
<sequence>MPVISRRHGPPAAGTTATAPNTATGALASLAMQIFPLAGAQNKLPSANRYAADDSLTTLSQRCRKASDFSNDITSNGLSLLADMPNKSKDDSLLGSDR</sequence>
<dbReference type="EMBL" id="VXIV02001729">
    <property type="protein sequence ID" value="KAF6030251.1"/>
    <property type="molecule type" value="Genomic_DNA"/>
</dbReference>
<dbReference type="AlphaFoldDB" id="A0A7J7JX43"/>
<feature type="region of interest" description="Disordered" evidence="1">
    <location>
        <begin position="1"/>
        <end position="20"/>
    </location>
</feature>
<feature type="region of interest" description="Disordered" evidence="1">
    <location>
        <begin position="69"/>
        <end position="98"/>
    </location>
</feature>
<accession>A0A7J7JX43</accession>
<dbReference type="Proteomes" id="UP000593567">
    <property type="component" value="Unassembled WGS sequence"/>
</dbReference>